<dbReference type="InterPro" id="IPR036291">
    <property type="entry name" value="NAD(P)-bd_dom_sf"/>
</dbReference>
<dbReference type="InterPro" id="IPR005913">
    <property type="entry name" value="dTDP_dehydrorham_reduct"/>
</dbReference>
<dbReference type="GO" id="GO:0019305">
    <property type="term" value="P:dTDP-rhamnose biosynthetic process"/>
    <property type="evidence" value="ECO:0007669"/>
    <property type="project" value="TreeGrafter"/>
</dbReference>
<dbReference type="Pfam" id="PF04321">
    <property type="entry name" value="RmlD_sub_bind"/>
    <property type="match status" value="1"/>
</dbReference>
<feature type="domain" description="RmlD-like substrate binding" evidence="1">
    <location>
        <begin position="7"/>
        <end position="150"/>
    </location>
</feature>
<evidence type="ECO:0000313" key="2">
    <source>
        <dbReference type="EMBL" id="QHT78058.1"/>
    </source>
</evidence>
<dbReference type="PANTHER" id="PTHR10491">
    <property type="entry name" value="DTDP-4-DEHYDRORHAMNOSE REDUCTASE"/>
    <property type="match status" value="1"/>
</dbReference>
<proteinExistence type="predicted"/>
<reference evidence="2" key="1">
    <citation type="journal article" date="2020" name="Nature">
        <title>Giant virus diversity and host interactions through global metagenomics.</title>
        <authorList>
            <person name="Schulz F."/>
            <person name="Roux S."/>
            <person name="Paez-Espino D."/>
            <person name="Jungbluth S."/>
            <person name="Walsh D.A."/>
            <person name="Denef V.J."/>
            <person name="McMahon K.D."/>
            <person name="Konstantinidis K.T."/>
            <person name="Eloe-Fadrosh E.A."/>
            <person name="Kyrpides N.C."/>
            <person name="Woyke T."/>
        </authorList>
    </citation>
    <scope>NUCLEOTIDE SEQUENCE</scope>
    <source>
        <strain evidence="2">GVMAG-M-3300023179-91</strain>
    </source>
</reference>
<dbReference type="PANTHER" id="PTHR10491:SF4">
    <property type="entry name" value="METHIONINE ADENOSYLTRANSFERASE 2 SUBUNIT BETA"/>
    <property type="match status" value="1"/>
</dbReference>
<dbReference type="EMBL" id="MN739929">
    <property type="protein sequence ID" value="QHT78058.1"/>
    <property type="molecule type" value="Genomic_DNA"/>
</dbReference>
<accession>A0A6C0HBU1</accession>
<evidence type="ECO:0000259" key="1">
    <source>
        <dbReference type="Pfam" id="PF04321"/>
    </source>
</evidence>
<dbReference type="InterPro" id="IPR029903">
    <property type="entry name" value="RmlD-like-bd"/>
</dbReference>
<dbReference type="GO" id="GO:0005829">
    <property type="term" value="C:cytosol"/>
    <property type="evidence" value="ECO:0007669"/>
    <property type="project" value="TreeGrafter"/>
</dbReference>
<protein>
    <recommendedName>
        <fullName evidence="1">RmlD-like substrate binding domain-containing protein</fullName>
    </recommendedName>
</protein>
<name>A0A6C0HBU1_9ZZZZ</name>
<organism evidence="2">
    <name type="scientific">viral metagenome</name>
    <dbReference type="NCBI Taxonomy" id="1070528"/>
    <lineage>
        <taxon>unclassified sequences</taxon>
        <taxon>metagenomes</taxon>
        <taxon>organismal metagenomes</taxon>
    </lineage>
</organism>
<dbReference type="AlphaFoldDB" id="A0A6C0HBU1"/>
<dbReference type="GO" id="GO:0008831">
    <property type="term" value="F:dTDP-4-dehydrorhamnose reductase activity"/>
    <property type="evidence" value="ECO:0007669"/>
    <property type="project" value="TreeGrafter"/>
</dbReference>
<dbReference type="Gene3D" id="3.40.50.720">
    <property type="entry name" value="NAD(P)-binding Rossmann-like Domain"/>
    <property type="match status" value="1"/>
</dbReference>
<sequence length="277" mass="31848">MESRVSKILLFGSTGMLGRYIYSYFKQETSIQVIKVDFRISNESLELIEDVLVKSNIDDRTCIINCIGLIPQRKEATVGDKNYFLINGLFPHLLWNACKKYNAKMIQPTTDCVFSGKKGSYLETDCHDETNAYGMSKSLGEPHGCTIIRTSIIGLELFNKKSFMEWVISNNNKTINGWSNHMWNGITCLEYCKLVNNMIENDNFWSGVRHIYSPTSKSKYELAEIIKEVFELNIKINLVEAEEVIDKTLLSIHKDSIFFAQELNIQISDLKTFNLLY</sequence>
<dbReference type="SUPFAM" id="SSF51735">
    <property type="entry name" value="NAD(P)-binding Rossmann-fold domains"/>
    <property type="match status" value="1"/>
</dbReference>